<name>A0A8J3LPY8_9ACTN</name>
<keyword evidence="1" id="KW-0472">Membrane</keyword>
<organism evidence="2 3">
    <name type="scientific">Planosporangium flavigriseum</name>
    <dbReference type="NCBI Taxonomy" id="373681"/>
    <lineage>
        <taxon>Bacteria</taxon>
        <taxon>Bacillati</taxon>
        <taxon>Actinomycetota</taxon>
        <taxon>Actinomycetes</taxon>
        <taxon>Micromonosporales</taxon>
        <taxon>Micromonosporaceae</taxon>
        <taxon>Planosporangium</taxon>
    </lineage>
</organism>
<keyword evidence="1" id="KW-0812">Transmembrane</keyword>
<feature type="transmembrane region" description="Helical" evidence="1">
    <location>
        <begin position="293"/>
        <end position="314"/>
    </location>
</feature>
<evidence type="ECO:0008006" key="4">
    <source>
        <dbReference type="Google" id="ProtNLM"/>
    </source>
</evidence>
<feature type="transmembrane region" description="Helical" evidence="1">
    <location>
        <begin position="235"/>
        <end position="254"/>
    </location>
</feature>
<feature type="transmembrane region" description="Helical" evidence="1">
    <location>
        <begin position="165"/>
        <end position="183"/>
    </location>
</feature>
<feature type="transmembrane region" description="Helical" evidence="1">
    <location>
        <begin position="260"/>
        <end position="281"/>
    </location>
</feature>
<proteinExistence type="predicted"/>
<dbReference type="Proteomes" id="UP000653674">
    <property type="component" value="Unassembled WGS sequence"/>
</dbReference>
<dbReference type="AlphaFoldDB" id="A0A8J3LPY8"/>
<dbReference type="EMBL" id="BONU01000071">
    <property type="protein sequence ID" value="GIG76692.1"/>
    <property type="molecule type" value="Genomic_DNA"/>
</dbReference>
<evidence type="ECO:0000313" key="3">
    <source>
        <dbReference type="Proteomes" id="UP000653674"/>
    </source>
</evidence>
<feature type="transmembrane region" description="Helical" evidence="1">
    <location>
        <begin position="195"/>
        <end position="214"/>
    </location>
</feature>
<feature type="transmembrane region" description="Helical" evidence="1">
    <location>
        <begin position="139"/>
        <end position="156"/>
    </location>
</feature>
<feature type="transmembrane region" description="Helical" evidence="1">
    <location>
        <begin position="32"/>
        <end position="51"/>
    </location>
</feature>
<sequence length="319" mass="33374">MTATQRQRRRDPAVPAARPLSRRLAAWAQERFPVALGAVMVPACLVALLYGRVLTHPGAPRPHLGDLAAVAAGWAFFLMVRIVDEHKDYERDRAEYPGRVLQRGVVTLDQLKVVAAGAVALQLIVTLAADGGIGRAGRWWALALAWTALAAKDFFLGRWIADRPVLYPLLHLPLSGLVCVWIAQLGAGPRSLPPAAFAVAALGVTLSASVDLVRKFLPGTGGGRAYVRALGVRRAATVGAVAVAVQTAVLATLLRLADGPAAGVMALPVLAAGPQVALARFAQAPTRRRGRAARAGMALLLPVQLAVSVAALLAGPRGC</sequence>
<accession>A0A8J3LPY8</accession>
<gene>
    <name evidence="2" type="ORF">Pfl04_50960</name>
</gene>
<keyword evidence="3" id="KW-1185">Reference proteome</keyword>
<evidence type="ECO:0000256" key="1">
    <source>
        <dbReference type="SAM" id="Phobius"/>
    </source>
</evidence>
<feature type="transmembrane region" description="Helical" evidence="1">
    <location>
        <begin position="63"/>
        <end position="83"/>
    </location>
</feature>
<feature type="transmembrane region" description="Helical" evidence="1">
    <location>
        <begin position="113"/>
        <end position="133"/>
    </location>
</feature>
<protein>
    <recommendedName>
        <fullName evidence="4">4-hydroxybenzoate polyprenyltransferase</fullName>
    </recommendedName>
</protein>
<dbReference type="RefSeq" id="WP_168077046.1">
    <property type="nucleotide sequence ID" value="NZ_BAAAQJ010000007.1"/>
</dbReference>
<comment type="caution">
    <text evidence="2">The sequence shown here is derived from an EMBL/GenBank/DDBJ whole genome shotgun (WGS) entry which is preliminary data.</text>
</comment>
<reference evidence="2" key="1">
    <citation type="submission" date="2021-01" db="EMBL/GenBank/DDBJ databases">
        <title>Whole genome shotgun sequence of Planosporangium flavigriseum NBRC 105377.</title>
        <authorList>
            <person name="Komaki H."/>
            <person name="Tamura T."/>
        </authorList>
    </citation>
    <scope>NUCLEOTIDE SEQUENCE</scope>
    <source>
        <strain evidence="2">NBRC 105377</strain>
    </source>
</reference>
<evidence type="ECO:0000313" key="2">
    <source>
        <dbReference type="EMBL" id="GIG76692.1"/>
    </source>
</evidence>
<keyword evidence="1" id="KW-1133">Transmembrane helix</keyword>